<comment type="similarity">
    <text evidence="1">Belongs to the paxM FAD-dependent monooxygenase family.</text>
</comment>
<evidence type="ECO:0000256" key="2">
    <source>
        <dbReference type="ARBA" id="ARBA00022630"/>
    </source>
</evidence>
<organism evidence="7 8">
    <name type="scientific">Zasmidium cellare</name>
    <name type="common">Wine cellar mold</name>
    <name type="synonym">Racodium cellare</name>
    <dbReference type="NCBI Taxonomy" id="395010"/>
    <lineage>
        <taxon>Eukaryota</taxon>
        <taxon>Fungi</taxon>
        <taxon>Dikarya</taxon>
        <taxon>Ascomycota</taxon>
        <taxon>Pezizomycotina</taxon>
        <taxon>Dothideomycetes</taxon>
        <taxon>Dothideomycetidae</taxon>
        <taxon>Mycosphaerellales</taxon>
        <taxon>Mycosphaerellaceae</taxon>
        <taxon>Zasmidium</taxon>
    </lineage>
</organism>
<keyword evidence="8" id="KW-1185">Reference proteome</keyword>
<sequence length="429" mass="46662">MGEYMSQQPFRIGIVGGGITGLYCALAIHHHCTKAGVSLKIDVYEQAAAYKDIGAGISLRPDAAQLVYNVGLKDKLDAISGRGDQMLYRRFDDGGEIVSIPMSREGAVKPAVCARSELLEVLKDGIESRGAATLHTGMACRGVDDLGDGVRVHFADSTTAEADLLIGSDGIHSQVRRQFVSDNATFSGFIAYRGVIPMNSLPPWPLQSYSAAWLAKHRHFLTFSISRNESLNIVAFVTKEESQVVHTKESWTSTCPRSEVEKDFAGFCEIVQDIIKLMPEEVSRWRINDHERLDRWHYFGGKVLLLGDAAHAMTPHLGAGGSVGVADGWALGRALSEYLSGSNPALTTLGDVAELYQAARLPSAHRTQAASRANGDNVEMQTPELIDKDYDECCAILGEGIRRRLNMSHSDDTDTLYEEASEAMANGGN</sequence>
<keyword evidence="3" id="KW-0274">FAD</keyword>
<reference evidence="7 8" key="1">
    <citation type="journal article" date="2023" name="G3 (Bethesda)">
        <title>A chromosome-level genome assembly of Zasmidium syzygii isolated from banana leaves.</title>
        <authorList>
            <person name="van Westerhoven A.C."/>
            <person name="Mehrabi R."/>
            <person name="Talebi R."/>
            <person name="Steentjes M.B.F."/>
            <person name="Corcolon B."/>
            <person name="Chong P.A."/>
            <person name="Kema G.H.J."/>
            <person name="Seidl M.F."/>
        </authorList>
    </citation>
    <scope>NUCLEOTIDE SEQUENCE [LARGE SCALE GENOMIC DNA]</scope>
    <source>
        <strain evidence="7 8">P124</strain>
    </source>
</reference>
<evidence type="ECO:0000259" key="6">
    <source>
        <dbReference type="Pfam" id="PF01494"/>
    </source>
</evidence>
<dbReference type="Gene3D" id="3.50.50.60">
    <property type="entry name" value="FAD/NAD(P)-binding domain"/>
    <property type="match status" value="1"/>
</dbReference>
<dbReference type="Pfam" id="PF01494">
    <property type="entry name" value="FAD_binding_3"/>
    <property type="match status" value="1"/>
</dbReference>
<dbReference type="PANTHER" id="PTHR13789">
    <property type="entry name" value="MONOOXYGENASE"/>
    <property type="match status" value="1"/>
</dbReference>
<dbReference type="PANTHER" id="PTHR13789:SF309">
    <property type="entry name" value="PUTATIVE (AFU_ORTHOLOGUE AFUA_6G14510)-RELATED"/>
    <property type="match status" value="1"/>
</dbReference>
<protein>
    <recommendedName>
        <fullName evidence="6">FAD-binding domain-containing protein</fullName>
    </recommendedName>
</protein>
<dbReference type="SUPFAM" id="SSF54373">
    <property type="entry name" value="FAD-linked reductases, C-terminal domain"/>
    <property type="match status" value="1"/>
</dbReference>
<comment type="caution">
    <text evidence="7">The sequence shown here is derived from an EMBL/GenBank/DDBJ whole genome shotgun (WGS) entry which is preliminary data.</text>
</comment>
<keyword evidence="4" id="KW-0560">Oxidoreductase</keyword>
<accession>A0ABR0DXR9</accession>
<dbReference type="InterPro" id="IPR036188">
    <property type="entry name" value="FAD/NAD-bd_sf"/>
</dbReference>
<evidence type="ECO:0000313" key="7">
    <source>
        <dbReference type="EMBL" id="KAK4493962.1"/>
    </source>
</evidence>
<evidence type="ECO:0000256" key="3">
    <source>
        <dbReference type="ARBA" id="ARBA00022827"/>
    </source>
</evidence>
<evidence type="ECO:0000256" key="5">
    <source>
        <dbReference type="ARBA" id="ARBA00023033"/>
    </source>
</evidence>
<dbReference type="PRINTS" id="PR00420">
    <property type="entry name" value="RNGMNOXGNASE"/>
</dbReference>
<evidence type="ECO:0000313" key="8">
    <source>
        <dbReference type="Proteomes" id="UP001305779"/>
    </source>
</evidence>
<dbReference type="InterPro" id="IPR050493">
    <property type="entry name" value="FAD-dep_Monooxygenase_BioMet"/>
</dbReference>
<gene>
    <name evidence="7" type="ORF">PRZ48_015148</name>
</gene>
<proteinExistence type="inferred from homology"/>
<keyword evidence="5" id="KW-0503">Monooxygenase</keyword>
<dbReference type="SUPFAM" id="SSF51905">
    <property type="entry name" value="FAD/NAD(P)-binding domain"/>
    <property type="match status" value="1"/>
</dbReference>
<name>A0ABR0DXR9_ZASCE</name>
<evidence type="ECO:0000256" key="4">
    <source>
        <dbReference type="ARBA" id="ARBA00023002"/>
    </source>
</evidence>
<dbReference type="InterPro" id="IPR002938">
    <property type="entry name" value="FAD-bd"/>
</dbReference>
<feature type="domain" description="FAD-binding" evidence="6">
    <location>
        <begin position="13"/>
        <end position="344"/>
    </location>
</feature>
<keyword evidence="2" id="KW-0285">Flavoprotein</keyword>
<evidence type="ECO:0000256" key="1">
    <source>
        <dbReference type="ARBA" id="ARBA00007992"/>
    </source>
</evidence>
<dbReference type="EMBL" id="JAXOVC010000015">
    <property type="protein sequence ID" value="KAK4493962.1"/>
    <property type="molecule type" value="Genomic_DNA"/>
</dbReference>
<dbReference type="Proteomes" id="UP001305779">
    <property type="component" value="Unassembled WGS sequence"/>
</dbReference>